<dbReference type="EMBL" id="QTSX02004499">
    <property type="protein sequence ID" value="KAJ9064283.1"/>
    <property type="molecule type" value="Genomic_DNA"/>
</dbReference>
<keyword evidence="2" id="KW-1185">Reference proteome</keyword>
<dbReference type="Proteomes" id="UP001165960">
    <property type="component" value="Unassembled WGS sequence"/>
</dbReference>
<gene>
    <name evidence="1" type="ORF">DSO57_1032165</name>
</gene>
<protein>
    <submittedName>
        <fullName evidence="1">Uncharacterized protein</fullName>
    </submittedName>
</protein>
<organism evidence="1 2">
    <name type="scientific">Entomophthora muscae</name>
    <dbReference type="NCBI Taxonomy" id="34485"/>
    <lineage>
        <taxon>Eukaryota</taxon>
        <taxon>Fungi</taxon>
        <taxon>Fungi incertae sedis</taxon>
        <taxon>Zoopagomycota</taxon>
        <taxon>Entomophthoromycotina</taxon>
        <taxon>Entomophthoromycetes</taxon>
        <taxon>Entomophthorales</taxon>
        <taxon>Entomophthoraceae</taxon>
        <taxon>Entomophthora</taxon>
    </lineage>
</organism>
<name>A0ACC2SPJ5_9FUNG</name>
<proteinExistence type="predicted"/>
<comment type="caution">
    <text evidence="1">The sequence shown here is derived from an EMBL/GenBank/DDBJ whole genome shotgun (WGS) entry which is preliminary data.</text>
</comment>
<sequence>MVCFSLIRSQFSPKQLPSLSQGLDWPPPRLPLRSTLKGATHMDKPITLVKIDYFLSQETRAKGWDSNPGPTFLQAARLMDQRPTRPCFFGIKPL</sequence>
<accession>A0ACC2SPJ5</accession>
<reference evidence="1" key="1">
    <citation type="submission" date="2022-04" db="EMBL/GenBank/DDBJ databases">
        <title>Genome of the entomopathogenic fungus Entomophthora muscae.</title>
        <authorList>
            <person name="Elya C."/>
            <person name="Lovett B.R."/>
            <person name="Lee E."/>
            <person name="Macias A.M."/>
            <person name="Hajek A.E."/>
            <person name="De Bivort B.L."/>
            <person name="Kasson M.T."/>
            <person name="De Fine Licht H.H."/>
            <person name="Stajich J.E."/>
        </authorList>
    </citation>
    <scope>NUCLEOTIDE SEQUENCE</scope>
    <source>
        <strain evidence="1">Berkeley</strain>
    </source>
</reference>
<evidence type="ECO:0000313" key="1">
    <source>
        <dbReference type="EMBL" id="KAJ9064283.1"/>
    </source>
</evidence>
<evidence type="ECO:0000313" key="2">
    <source>
        <dbReference type="Proteomes" id="UP001165960"/>
    </source>
</evidence>